<dbReference type="HOGENOM" id="CLU_1650848_0_0_0"/>
<keyword evidence="1" id="KW-1133">Transmembrane helix</keyword>
<proteinExistence type="predicted"/>
<evidence type="ECO:0000313" key="2">
    <source>
        <dbReference type="EMBL" id="ABU56387.1"/>
    </source>
</evidence>
<keyword evidence="1" id="KW-0472">Membrane</keyword>
<dbReference type="eggNOG" id="ENOG5034BCB">
    <property type="taxonomic scope" value="Bacteria"/>
</dbReference>
<dbReference type="KEGG" id="rca:Rcas_0254"/>
<name>A7NG00_ROSCS</name>
<keyword evidence="1" id="KW-0812">Transmembrane</keyword>
<reference evidence="2 3" key="1">
    <citation type="submission" date="2007-08" db="EMBL/GenBank/DDBJ databases">
        <title>Complete sequence of Roseiflexus castenholzii DSM 13941.</title>
        <authorList>
            <consortium name="US DOE Joint Genome Institute"/>
            <person name="Copeland A."/>
            <person name="Lucas S."/>
            <person name="Lapidus A."/>
            <person name="Barry K."/>
            <person name="Glavina del Rio T."/>
            <person name="Dalin E."/>
            <person name="Tice H."/>
            <person name="Pitluck S."/>
            <person name="Thompson L.S."/>
            <person name="Brettin T."/>
            <person name="Bruce D."/>
            <person name="Detter J.C."/>
            <person name="Han C."/>
            <person name="Tapia R."/>
            <person name="Schmutz J."/>
            <person name="Larimer F."/>
            <person name="Land M."/>
            <person name="Hauser L."/>
            <person name="Kyrpides N."/>
            <person name="Mikhailova N."/>
            <person name="Bryant D.A."/>
            <person name="Hanada S."/>
            <person name="Tsukatani Y."/>
            <person name="Richardson P."/>
        </authorList>
    </citation>
    <scope>NUCLEOTIDE SEQUENCE [LARGE SCALE GENOMIC DNA]</scope>
    <source>
        <strain evidence="3">DSM 13941 / HLO8</strain>
    </source>
</reference>
<dbReference type="RefSeq" id="WP_011997791.1">
    <property type="nucleotide sequence ID" value="NC_009767.1"/>
</dbReference>
<evidence type="ECO:0000313" key="3">
    <source>
        <dbReference type="Proteomes" id="UP000000263"/>
    </source>
</evidence>
<evidence type="ECO:0000256" key="1">
    <source>
        <dbReference type="SAM" id="Phobius"/>
    </source>
</evidence>
<accession>A7NG00</accession>
<sequence length="158" mass="17817">MTRFDFRTFLLIFGAACVGAVWATHQRSMTAPPYSEAQIPALIWTVFATPFAMFWGWFGARREERWLAAFVCFCIYFLSTFIAARYETCVVVHGSFNLVSCFVETEQAQALANAQGHRVYFESIVAVHLIAALVTALQRALKRRTMQDASLQTANEAT</sequence>
<organism evidence="2 3">
    <name type="scientific">Roseiflexus castenholzii (strain DSM 13941 / HLO8)</name>
    <dbReference type="NCBI Taxonomy" id="383372"/>
    <lineage>
        <taxon>Bacteria</taxon>
        <taxon>Bacillati</taxon>
        <taxon>Chloroflexota</taxon>
        <taxon>Chloroflexia</taxon>
        <taxon>Chloroflexales</taxon>
        <taxon>Roseiflexineae</taxon>
        <taxon>Roseiflexaceae</taxon>
        <taxon>Roseiflexus</taxon>
    </lineage>
</organism>
<gene>
    <name evidence="2" type="ordered locus">Rcas_0254</name>
</gene>
<feature type="transmembrane region" description="Helical" evidence="1">
    <location>
        <begin position="119"/>
        <end position="137"/>
    </location>
</feature>
<protein>
    <submittedName>
        <fullName evidence="2">Uncharacterized protein</fullName>
    </submittedName>
</protein>
<dbReference type="EMBL" id="CP000804">
    <property type="protein sequence ID" value="ABU56387.1"/>
    <property type="molecule type" value="Genomic_DNA"/>
</dbReference>
<feature type="transmembrane region" description="Helical" evidence="1">
    <location>
        <begin position="66"/>
        <end position="86"/>
    </location>
</feature>
<dbReference type="AlphaFoldDB" id="A7NG00"/>
<dbReference type="STRING" id="383372.Rcas_0254"/>
<dbReference type="Proteomes" id="UP000000263">
    <property type="component" value="Chromosome"/>
</dbReference>
<keyword evidence="3" id="KW-1185">Reference proteome</keyword>
<feature type="transmembrane region" description="Helical" evidence="1">
    <location>
        <begin position="39"/>
        <end position="59"/>
    </location>
</feature>